<keyword evidence="3" id="KW-1185">Reference proteome</keyword>
<evidence type="ECO:0000256" key="1">
    <source>
        <dbReference type="SAM" id="SignalP"/>
    </source>
</evidence>
<dbReference type="HOGENOM" id="CLU_3014426_0_0_1"/>
<name>A0A0C9V495_9AGAM</name>
<dbReference type="EMBL" id="KN839875">
    <property type="protein sequence ID" value="KIJ60209.1"/>
    <property type="molecule type" value="Genomic_DNA"/>
</dbReference>
<evidence type="ECO:0000313" key="2">
    <source>
        <dbReference type="EMBL" id="KIJ60209.1"/>
    </source>
</evidence>
<proteinExistence type="predicted"/>
<sequence>MRITFTLSIFTLLAANAVRAIPAVETTTSSAPVTTPFDPFNPGPECLPQYLPKCVF</sequence>
<protein>
    <submittedName>
        <fullName evidence="2">Uncharacterized protein</fullName>
    </submittedName>
</protein>
<evidence type="ECO:0000313" key="3">
    <source>
        <dbReference type="Proteomes" id="UP000053820"/>
    </source>
</evidence>
<keyword evidence="1" id="KW-0732">Signal</keyword>
<dbReference type="Proteomes" id="UP000053820">
    <property type="component" value="Unassembled WGS sequence"/>
</dbReference>
<feature type="signal peptide" evidence="1">
    <location>
        <begin position="1"/>
        <end position="20"/>
    </location>
</feature>
<reference evidence="2 3" key="1">
    <citation type="submission" date="2014-04" db="EMBL/GenBank/DDBJ databases">
        <title>Evolutionary Origins and Diversification of the Mycorrhizal Mutualists.</title>
        <authorList>
            <consortium name="DOE Joint Genome Institute"/>
            <consortium name="Mycorrhizal Genomics Consortium"/>
            <person name="Kohler A."/>
            <person name="Kuo A."/>
            <person name="Nagy L.G."/>
            <person name="Floudas D."/>
            <person name="Copeland A."/>
            <person name="Barry K.W."/>
            <person name="Cichocki N."/>
            <person name="Veneault-Fourrey C."/>
            <person name="LaButti K."/>
            <person name="Lindquist E.A."/>
            <person name="Lipzen A."/>
            <person name="Lundell T."/>
            <person name="Morin E."/>
            <person name="Murat C."/>
            <person name="Riley R."/>
            <person name="Ohm R."/>
            <person name="Sun H."/>
            <person name="Tunlid A."/>
            <person name="Henrissat B."/>
            <person name="Grigoriev I.V."/>
            <person name="Hibbett D.S."/>
            <person name="Martin F."/>
        </authorList>
    </citation>
    <scope>NUCLEOTIDE SEQUENCE [LARGE SCALE GENOMIC DNA]</scope>
    <source>
        <strain evidence="2 3">MD-312</strain>
    </source>
</reference>
<accession>A0A0C9V495</accession>
<gene>
    <name evidence="2" type="ORF">HYDPIDRAFT_117477</name>
</gene>
<feature type="chain" id="PRO_5002204472" evidence="1">
    <location>
        <begin position="21"/>
        <end position="56"/>
    </location>
</feature>
<organism evidence="2 3">
    <name type="scientific">Hydnomerulius pinastri MD-312</name>
    <dbReference type="NCBI Taxonomy" id="994086"/>
    <lineage>
        <taxon>Eukaryota</taxon>
        <taxon>Fungi</taxon>
        <taxon>Dikarya</taxon>
        <taxon>Basidiomycota</taxon>
        <taxon>Agaricomycotina</taxon>
        <taxon>Agaricomycetes</taxon>
        <taxon>Agaricomycetidae</taxon>
        <taxon>Boletales</taxon>
        <taxon>Boletales incertae sedis</taxon>
        <taxon>Leucogyrophana</taxon>
    </lineage>
</organism>
<dbReference type="AlphaFoldDB" id="A0A0C9V495"/>